<evidence type="ECO:0000256" key="4">
    <source>
        <dbReference type="ARBA" id="ARBA00022722"/>
    </source>
</evidence>
<dbReference type="EC" id="3.1.26.4" evidence="3"/>
<dbReference type="InterPro" id="IPR050092">
    <property type="entry name" value="RNase_H"/>
</dbReference>
<sequence>MKEFTIYCDGSSAPKTSKNAGWGIAIPIRPNDYVVYAGHLKSPSTNNIGEAWALTNAIKIFAKQPIKLTIFSDSEYALKFVRNRANWERDGLPPANNDIILQCWKNWDEFKSNGGFLDPRWCKGHDKIVGNEVADFAAKAGRDSDIHFGSKGLIEMKYGVNIVKAVYFNSQDQFNSFIK</sequence>
<gene>
    <name evidence="9" type="ORF">Kuja_0120</name>
</gene>
<dbReference type="SUPFAM" id="SSF53098">
    <property type="entry name" value="Ribonuclease H-like"/>
    <property type="match status" value="1"/>
</dbReference>
<comment type="catalytic activity">
    <reaction evidence="1">
        <text>Endonucleolytic cleavage to 5'-phosphomonoester.</text>
        <dbReference type="EC" id="3.1.26.4"/>
    </reaction>
</comment>
<dbReference type="GO" id="GO:0003676">
    <property type="term" value="F:nucleic acid binding"/>
    <property type="evidence" value="ECO:0007669"/>
    <property type="project" value="InterPro"/>
</dbReference>
<keyword evidence="7" id="KW-0378">Hydrolase</keyword>
<dbReference type="PANTHER" id="PTHR10642:SF26">
    <property type="entry name" value="RIBONUCLEASE H1"/>
    <property type="match status" value="1"/>
</dbReference>
<evidence type="ECO:0000259" key="8">
    <source>
        <dbReference type="PROSITE" id="PS50879"/>
    </source>
</evidence>
<evidence type="ECO:0000256" key="5">
    <source>
        <dbReference type="ARBA" id="ARBA00022723"/>
    </source>
</evidence>
<dbReference type="GO" id="GO:0004523">
    <property type="term" value="F:RNA-DNA hybrid ribonuclease activity"/>
    <property type="evidence" value="ECO:0007669"/>
    <property type="project" value="UniProtKB-EC"/>
</dbReference>
<keyword evidence="10" id="KW-1185">Reference proteome</keyword>
<evidence type="ECO:0000256" key="3">
    <source>
        <dbReference type="ARBA" id="ARBA00012180"/>
    </source>
</evidence>
<evidence type="ECO:0000313" key="9">
    <source>
        <dbReference type="EMBL" id="QGZ16003.1"/>
    </source>
</evidence>
<keyword evidence="4" id="KW-0540">Nuclease</keyword>
<keyword evidence="5" id="KW-0479">Metal-binding</keyword>
<name>A0A6B9J8Z8_9CAUD</name>
<dbReference type="PANTHER" id="PTHR10642">
    <property type="entry name" value="RIBONUCLEASE H1"/>
    <property type="match status" value="1"/>
</dbReference>
<feature type="domain" description="RNase H type-1" evidence="8">
    <location>
        <begin position="1"/>
        <end position="143"/>
    </location>
</feature>
<dbReference type="InterPro" id="IPR002156">
    <property type="entry name" value="RNaseH_domain"/>
</dbReference>
<evidence type="ECO:0000256" key="7">
    <source>
        <dbReference type="ARBA" id="ARBA00022801"/>
    </source>
</evidence>
<organism evidence="9 10">
    <name type="scientific">Vibrio phage vB_VchM_Kuja</name>
    <dbReference type="NCBI Taxonomy" id="2686437"/>
    <lineage>
        <taxon>Viruses</taxon>
        <taxon>Duplodnaviria</taxon>
        <taxon>Heunggongvirae</taxon>
        <taxon>Uroviricota</taxon>
        <taxon>Caudoviricetes</taxon>
        <taxon>Pantevenvirales</taxon>
        <taxon>Ackermannviridae</taxon>
        <taxon>Kujavirus</taxon>
        <taxon>Kujavirus kuja</taxon>
    </lineage>
</organism>
<evidence type="ECO:0000313" key="10">
    <source>
        <dbReference type="Proteomes" id="UP000433471"/>
    </source>
</evidence>
<evidence type="ECO:0000256" key="6">
    <source>
        <dbReference type="ARBA" id="ARBA00022759"/>
    </source>
</evidence>
<reference evidence="9 10" key="1">
    <citation type="submission" date="2019-11" db="EMBL/GenBank/DDBJ databases">
        <title>Characterization of a novel member of the family Ackermannviridae.</title>
        <authorList>
            <person name="Maina A.N."/>
            <person name="Mwaura F.B."/>
            <person name="Jumba M."/>
        </authorList>
    </citation>
    <scope>NUCLEOTIDE SEQUENCE [LARGE SCALE GENOMIC DNA]</scope>
</reference>
<dbReference type="PROSITE" id="PS50879">
    <property type="entry name" value="RNASE_H_1"/>
    <property type="match status" value="1"/>
</dbReference>
<comment type="similarity">
    <text evidence="2">Belongs to the RNase H family.</text>
</comment>
<dbReference type="InterPro" id="IPR036397">
    <property type="entry name" value="RNaseH_sf"/>
</dbReference>
<evidence type="ECO:0000256" key="1">
    <source>
        <dbReference type="ARBA" id="ARBA00000077"/>
    </source>
</evidence>
<dbReference type="Proteomes" id="UP000433471">
    <property type="component" value="Segment"/>
</dbReference>
<keyword evidence="6" id="KW-0255">Endonuclease</keyword>
<evidence type="ECO:0000256" key="2">
    <source>
        <dbReference type="ARBA" id="ARBA00005300"/>
    </source>
</evidence>
<dbReference type="EMBL" id="MN718199">
    <property type="protein sequence ID" value="QGZ16003.1"/>
    <property type="molecule type" value="Genomic_DNA"/>
</dbReference>
<dbReference type="Gene3D" id="3.30.420.10">
    <property type="entry name" value="Ribonuclease H-like superfamily/Ribonuclease H"/>
    <property type="match status" value="1"/>
</dbReference>
<proteinExistence type="inferred from homology"/>
<dbReference type="InterPro" id="IPR012337">
    <property type="entry name" value="RNaseH-like_sf"/>
</dbReference>
<dbReference type="GO" id="GO:0043137">
    <property type="term" value="P:DNA replication, removal of RNA primer"/>
    <property type="evidence" value="ECO:0007669"/>
    <property type="project" value="TreeGrafter"/>
</dbReference>
<dbReference type="GO" id="GO:0046872">
    <property type="term" value="F:metal ion binding"/>
    <property type="evidence" value="ECO:0007669"/>
    <property type="project" value="UniProtKB-KW"/>
</dbReference>
<protein>
    <recommendedName>
        <fullName evidence="3">ribonuclease H</fullName>
        <ecNumber evidence="3">3.1.26.4</ecNumber>
    </recommendedName>
</protein>
<dbReference type="Pfam" id="PF00075">
    <property type="entry name" value="RNase_H"/>
    <property type="match status" value="1"/>
</dbReference>
<accession>A0A6B9J8Z8</accession>